<dbReference type="Pfam" id="PF26215">
    <property type="entry name" value="HTH_animal"/>
    <property type="match status" value="1"/>
</dbReference>
<dbReference type="HOGENOM" id="CLU_1149468_0_0_1"/>
<reference evidence="2" key="2">
    <citation type="submission" date="2025-08" db="UniProtKB">
        <authorList>
            <consortium name="Ensembl"/>
        </authorList>
    </citation>
    <scope>IDENTIFICATION</scope>
</reference>
<evidence type="ECO:0000313" key="3">
    <source>
        <dbReference type="Proteomes" id="UP000018468"/>
    </source>
</evidence>
<dbReference type="PANTHER" id="PTHR21301:SF10">
    <property type="entry name" value="REVERSE TRANSCRIPTASE DOMAIN-CONTAINING PROTEIN"/>
    <property type="match status" value="1"/>
</dbReference>
<dbReference type="AlphaFoldDB" id="W5MTQ1"/>
<dbReference type="PANTHER" id="PTHR21301">
    <property type="entry name" value="REVERSE TRANSCRIPTASE"/>
    <property type="match status" value="1"/>
</dbReference>
<dbReference type="OMA" id="HENHIDF"/>
<keyword evidence="3" id="KW-1185">Reference proteome</keyword>
<dbReference type="Ensembl" id="ENSLOCT00000011778.1">
    <property type="protein sequence ID" value="ENSLOCP00000011760.1"/>
    <property type="gene ID" value="ENSLOCG00000009628.1"/>
</dbReference>
<dbReference type="EMBL" id="AHAT01000598">
    <property type="status" value="NOT_ANNOTATED_CDS"/>
    <property type="molecule type" value="Genomic_DNA"/>
</dbReference>
<dbReference type="InterPro" id="IPR058912">
    <property type="entry name" value="HTH_animal"/>
</dbReference>
<proteinExistence type="predicted"/>
<reference evidence="3" key="1">
    <citation type="submission" date="2011-12" db="EMBL/GenBank/DDBJ databases">
        <title>The Draft Genome of Lepisosteus oculatus.</title>
        <authorList>
            <consortium name="The Broad Institute Genome Assembly &amp; Analysis Group"/>
            <consortium name="Computational R&amp;D Group"/>
            <consortium name="and Sequencing Platform"/>
            <person name="Di Palma F."/>
            <person name="Alfoldi J."/>
            <person name="Johnson J."/>
            <person name="Berlin A."/>
            <person name="Gnerre S."/>
            <person name="Jaffe D."/>
            <person name="MacCallum I."/>
            <person name="Young S."/>
            <person name="Walker B.J."/>
            <person name="Lander E.S."/>
            <person name="Lindblad-Toh K."/>
        </authorList>
    </citation>
    <scope>NUCLEOTIDE SEQUENCE [LARGE SCALE GENOMIC DNA]</scope>
</reference>
<reference evidence="2" key="3">
    <citation type="submission" date="2025-09" db="UniProtKB">
        <authorList>
            <consortium name="Ensembl"/>
        </authorList>
    </citation>
    <scope>IDENTIFICATION</scope>
</reference>
<evidence type="ECO:0000259" key="1">
    <source>
        <dbReference type="Pfam" id="PF26215"/>
    </source>
</evidence>
<dbReference type="STRING" id="7918.ENSLOCP00000011760"/>
<dbReference type="Bgee" id="ENSLOCG00000009628">
    <property type="expression patterns" value="Expressed in ovary and 6 other cell types or tissues"/>
</dbReference>
<name>W5MTQ1_LEPOC</name>
<evidence type="ECO:0000313" key="2">
    <source>
        <dbReference type="Ensembl" id="ENSLOCP00000011760.1"/>
    </source>
</evidence>
<protein>
    <recommendedName>
        <fullName evidence="1">Helix-turn-helix domain-containing protein</fullName>
    </recommendedName>
</protein>
<accession>W5MTQ1</accession>
<sequence>YLQIKGTAMGKRFAPAYADIYMAHWEATVFPKCTHKPTHYFRYLGDIWGTWTHGPQTLNTHHRSIKLKYTKHENHIDFLDTTTYKGSSFNNTGKLDIKVYFKDTDTHGLLHKDSFHPKHTFKGLVKSQLLRFHKICTQQQDFEEAKHTLFQALCPRRYTQSFLKNVAQTFLNRKTPDDSKIIPLITTYSQLSVITNQKLKSTFTTILENTNILREHKIISAYRKNKNLQDSLVQSKLKPVQN</sequence>
<dbReference type="InParanoid" id="W5MTQ1"/>
<organism evidence="2 3">
    <name type="scientific">Lepisosteus oculatus</name>
    <name type="common">Spotted gar</name>
    <dbReference type="NCBI Taxonomy" id="7918"/>
    <lineage>
        <taxon>Eukaryota</taxon>
        <taxon>Metazoa</taxon>
        <taxon>Chordata</taxon>
        <taxon>Craniata</taxon>
        <taxon>Vertebrata</taxon>
        <taxon>Euteleostomi</taxon>
        <taxon>Actinopterygii</taxon>
        <taxon>Neopterygii</taxon>
        <taxon>Holostei</taxon>
        <taxon>Semionotiformes</taxon>
        <taxon>Lepisosteidae</taxon>
        <taxon>Lepisosteus</taxon>
    </lineage>
</organism>
<dbReference type="eggNOG" id="ENOG502RXU5">
    <property type="taxonomic scope" value="Eukaryota"/>
</dbReference>
<dbReference type="GeneTree" id="ENSGT00840000129931"/>
<dbReference type="Proteomes" id="UP000018468">
    <property type="component" value="Linkage group LG4"/>
</dbReference>
<feature type="domain" description="Helix-turn-helix" evidence="1">
    <location>
        <begin position="109"/>
        <end position="165"/>
    </location>
</feature>